<name>A0A1E1F7R3_9SPHN</name>
<accession>A0A1E1F7R3</accession>
<evidence type="ECO:0000256" key="2">
    <source>
        <dbReference type="RuleBase" id="RU362097"/>
    </source>
</evidence>
<protein>
    <submittedName>
        <fullName evidence="3">RND transporter</fullName>
    </submittedName>
</protein>
<sequence>MKRLSWAILPALLTGCVVGPNYGGPPGVASGERSGSTFRRADQAVTSPQLPIARWWEGMGDPQLTTLVNRALASNPDVAIAEARIRKARASLREQRANQLPTVSASGTAIVADLPAGSLALPTQGEQSDRIRAEFYNAGLDASWEIDLFGARRRAAEGAEAQAQAAEANKADAQVRLSAEVAQNYVTLRELQQRLILARRSAQLQQRSLALLQQREQRGASSRDEVVRLKTELTRTEAGLLPLEGQIATTLDQLALLTGDEPGTHDALLSTPAPIPMIPGTVAIGDPAAMLRRRPDIRAAERQLAASNAQIGVNVARQFPSVSIMGIIGLGGPNIADVVDPDSVAGLLLPRISWSFLDFGRNRARVEQARADRDEAEAQYRKAVLGALSDAETSLTRFGNQRRNLFSSVASRNGARQSATYAGQRYAQGAIPLTTSIDAERAALAADQSVLEATGELDRAFIALQKAMGLGWSQQ</sequence>
<dbReference type="PANTHER" id="PTHR30203:SF25">
    <property type="entry name" value="OUTER MEMBRANE PROTEIN-RELATED"/>
    <property type="match status" value="1"/>
</dbReference>
<dbReference type="AlphaFoldDB" id="A0A1E1F7R3"/>
<evidence type="ECO:0000313" key="3">
    <source>
        <dbReference type="EMBL" id="BAV66568.1"/>
    </source>
</evidence>
<dbReference type="Proteomes" id="UP000218272">
    <property type="component" value="Plasmid pSCLO_2"/>
</dbReference>
<dbReference type="InterPro" id="IPR010131">
    <property type="entry name" value="MdtP/NodT-like"/>
</dbReference>
<dbReference type="Pfam" id="PF02321">
    <property type="entry name" value="OEP"/>
    <property type="match status" value="2"/>
</dbReference>
<dbReference type="EMBL" id="AP017656">
    <property type="protein sequence ID" value="BAV66568.1"/>
    <property type="molecule type" value="Genomic_DNA"/>
</dbReference>
<reference evidence="3 4" key="1">
    <citation type="submission" date="2016-10" db="EMBL/GenBank/DDBJ databases">
        <title>Complete Genome Sequence of the Nonylphenol-Degrading Bacterium Sphingobium cloacae JCM 10874T.</title>
        <authorList>
            <person name="Ootsuka M."/>
            <person name="Nishizawa T."/>
            <person name="Ohta H."/>
        </authorList>
    </citation>
    <scope>NUCLEOTIDE SEQUENCE [LARGE SCALE GENOMIC DNA]</scope>
    <source>
        <strain evidence="3 4">JCM 10874</strain>
        <plasmid evidence="4">psclo_2 dna</plasmid>
    </source>
</reference>
<keyword evidence="2" id="KW-0449">Lipoprotein</keyword>
<dbReference type="InterPro" id="IPR003423">
    <property type="entry name" value="OMP_efflux"/>
</dbReference>
<dbReference type="Gene3D" id="1.20.1600.10">
    <property type="entry name" value="Outer membrane efflux proteins (OEP)"/>
    <property type="match status" value="1"/>
</dbReference>
<keyword evidence="3" id="KW-0614">Plasmid</keyword>
<keyword evidence="4" id="KW-1185">Reference proteome</keyword>
<dbReference type="PROSITE" id="PS51257">
    <property type="entry name" value="PROKAR_LIPOPROTEIN"/>
    <property type="match status" value="1"/>
</dbReference>
<dbReference type="Gene3D" id="2.20.200.10">
    <property type="entry name" value="Outer membrane efflux proteins (OEP)"/>
    <property type="match status" value="1"/>
</dbReference>
<dbReference type="OrthoDB" id="7181739at2"/>
<comment type="similarity">
    <text evidence="1 2">Belongs to the outer membrane factor (OMF) (TC 1.B.17) family.</text>
</comment>
<comment type="subcellular location">
    <subcellularLocation>
        <location evidence="2">Cell membrane</location>
        <topology evidence="2">Lipid-anchor</topology>
    </subcellularLocation>
</comment>
<dbReference type="RefSeq" id="WP_083949046.1">
    <property type="nucleotide sequence ID" value="NZ_AP017656.1"/>
</dbReference>
<evidence type="ECO:0000313" key="4">
    <source>
        <dbReference type="Proteomes" id="UP000218272"/>
    </source>
</evidence>
<dbReference type="GO" id="GO:0005886">
    <property type="term" value="C:plasma membrane"/>
    <property type="evidence" value="ECO:0007669"/>
    <property type="project" value="UniProtKB-SubCell"/>
</dbReference>
<gene>
    <name evidence="3" type="ORF">SCLO_2002350</name>
</gene>
<proteinExistence type="inferred from homology"/>
<dbReference type="KEGG" id="sclo:SCLO_2002350"/>
<geneLocation type="plasmid" evidence="4">
    <name>psclo_2 dna</name>
</geneLocation>
<keyword evidence="2" id="KW-0472">Membrane</keyword>
<dbReference type="SUPFAM" id="SSF56954">
    <property type="entry name" value="Outer membrane efflux proteins (OEP)"/>
    <property type="match status" value="1"/>
</dbReference>
<evidence type="ECO:0000256" key="1">
    <source>
        <dbReference type="ARBA" id="ARBA00007613"/>
    </source>
</evidence>
<keyword evidence="2" id="KW-0564">Palmitate</keyword>
<dbReference type="GO" id="GO:0015562">
    <property type="term" value="F:efflux transmembrane transporter activity"/>
    <property type="evidence" value="ECO:0007669"/>
    <property type="project" value="InterPro"/>
</dbReference>
<keyword evidence="2" id="KW-0812">Transmembrane</keyword>
<keyword evidence="2" id="KW-1134">Transmembrane beta strand</keyword>
<dbReference type="PANTHER" id="PTHR30203">
    <property type="entry name" value="OUTER MEMBRANE CATION EFFLUX PROTEIN"/>
    <property type="match status" value="1"/>
</dbReference>
<organism evidence="3 4">
    <name type="scientific">Sphingobium cloacae</name>
    <dbReference type="NCBI Taxonomy" id="120107"/>
    <lineage>
        <taxon>Bacteria</taxon>
        <taxon>Pseudomonadati</taxon>
        <taxon>Pseudomonadota</taxon>
        <taxon>Alphaproteobacteria</taxon>
        <taxon>Sphingomonadales</taxon>
        <taxon>Sphingomonadaceae</taxon>
        <taxon>Sphingobium</taxon>
    </lineage>
</organism>
<dbReference type="NCBIfam" id="TIGR01845">
    <property type="entry name" value="outer_NodT"/>
    <property type="match status" value="1"/>
</dbReference>